<dbReference type="Gene3D" id="3.90.79.10">
    <property type="entry name" value="Nucleoside Triphosphate Pyrophosphohydrolase"/>
    <property type="match status" value="1"/>
</dbReference>
<organism evidence="4 5">
    <name type="scientific">Actinomadura harenae</name>
    <dbReference type="NCBI Taxonomy" id="2483351"/>
    <lineage>
        <taxon>Bacteria</taxon>
        <taxon>Bacillati</taxon>
        <taxon>Actinomycetota</taxon>
        <taxon>Actinomycetes</taxon>
        <taxon>Streptosporangiales</taxon>
        <taxon>Thermomonosporaceae</taxon>
        <taxon>Actinomadura</taxon>
    </lineage>
</organism>
<dbReference type="GO" id="GO:0016787">
    <property type="term" value="F:hydrolase activity"/>
    <property type="evidence" value="ECO:0007669"/>
    <property type="project" value="UniProtKB-KW"/>
</dbReference>
<evidence type="ECO:0000256" key="1">
    <source>
        <dbReference type="ARBA" id="ARBA00005582"/>
    </source>
</evidence>
<dbReference type="InterPro" id="IPR000086">
    <property type="entry name" value="NUDIX_hydrolase_dom"/>
</dbReference>
<dbReference type="Proteomes" id="UP000282674">
    <property type="component" value="Unassembled WGS sequence"/>
</dbReference>
<comment type="similarity">
    <text evidence="1">Belongs to the Nudix hydrolase family.</text>
</comment>
<sequence length="167" mass="18922">MLEWIDSSAEIFRQEKPMTPPEHLAVYAALLDEDDGAIMLVSHLKARRWLCPGGHVDPDEDPRETVVRELQEELDVDPGFHSRFGDGPAFLSVTETVPPHSHTDVTLWFVLSMPRRSPITPDPAEFSAVRWFQLDDPEGWQAENCFDPEMSRFVRKVAAALEPVDVS</sequence>
<gene>
    <name evidence="4" type="ORF">EBO15_20605</name>
</gene>
<reference evidence="4 5" key="1">
    <citation type="submission" date="2018-10" db="EMBL/GenBank/DDBJ databases">
        <title>Isolation from soil.</title>
        <authorList>
            <person name="Hu J."/>
        </authorList>
    </citation>
    <scope>NUCLEOTIDE SEQUENCE [LARGE SCALE GENOMIC DNA]</scope>
    <source>
        <strain evidence="4 5">NEAU-Ht49</strain>
    </source>
</reference>
<dbReference type="AlphaFoldDB" id="A0A3M2LZV6"/>
<keyword evidence="5" id="KW-1185">Reference proteome</keyword>
<evidence type="ECO:0000313" key="5">
    <source>
        <dbReference type="Proteomes" id="UP000282674"/>
    </source>
</evidence>
<evidence type="ECO:0000259" key="3">
    <source>
        <dbReference type="PROSITE" id="PS51462"/>
    </source>
</evidence>
<evidence type="ECO:0000256" key="2">
    <source>
        <dbReference type="ARBA" id="ARBA00022801"/>
    </source>
</evidence>
<name>A0A3M2LZV6_9ACTN</name>
<dbReference type="PROSITE" id="PS00893">
    <property type="entry name" value="NUDIX_BOX"/>
    <property type="match status" value="1"/>
</dbReference>
<keyword evidence="2" id="KW-0378">Hydrolase</keyword>
<accession>A0A3M2LZV6</accession>
<dbReference type="OrthoDB" id="9764897at2"/>
<dbReference type="InterPro" id="IPR015797">
    <property type="entry name" value="NUDIX_hydrolase-like_dom_sf"/>
</dbReference>
<dbReference type="InterPro" id="IPR020084">
    <property type="entry name" value="NUDIX_hydrolase_CS"/>
</dbReference>
<evidence type="ECO:0000313" key="4">
    <source>
        <dbReference type="EMBL" id="RMI42123.1"/>
    </source>
</evidence>
<dbReference type="PANTHER" id="PTHR43736:SF1">
    <property type="entry name" value="DIHYDRONEOPTERIN TRIPHOSPHATE DIPHOSPHATASE"/>
    <property type="match status" value="1"/>
</dbReference>
<dbReference type="EMBL" id="RFFG01000036">
    <property type="protein sequence ID" value="RMI42123.1"/>
    <property type="molecule type" value="Genomic_DNA"/>
</dbReference>
<feature type="domain" description="Nudix hydrolase" evidence="3">
    <location>
        <begin position="21"/>
        <end position="156"/>
    </location>
</feature>
<protein>
    <submittedName>
        <fullName evidence="4">NUDIX domain-containing protein</fullName>
    </submittedName>
</protein>
<comment type="caution">
    <text evidence="4">The sequence shown here is derived from an EMBL/GenBank/DDBJ whole genome shotgun (WGS) entry which is preliminary data.</text>
</comment>
<dbReference type="PROSITE" id="PS51462">
    <property type="entry name" value="NUDIX"/>
    <property type="match status" value="1"/>
</dbReference>
<dbReference type="Pfam" id="PF00293">
    <property type="entry name" value="NUDIX"/>
    <property type="match status" value="1"/>
</dbReference>
<dbReference type="SUPFAM" id="SSF55811">
    <property type="entry name" value="Nudix"/>
    <property type="match status" value="1"/>
</dbReference>
<proteinExistence type="inferred from homology"/>
<dbReference type="PANTHER" id="PTHR43736">
    <property type="entry name" value="ADP-RIBOSE PYROPHOSPHATASE"/>
    <property type="match status" value="1"/>
</dbReference>